<evidence type="ECO:0000256" key="1">
    <source>
        <dbReference type="ARBA" id="ARBA00022801"/>
    </source>
</evidence>
<dbReference type="RefSeq" id="WP_179492783.1">
    <property type="nucleotide sequence ID" value="NZ_JACCCW010000002.1"/>
</dbReference>
<keyword evidence="2" id="KW-0809">Transit peptide</keyword>
<gene>
    <name evidence="6" type="ORF">HDF17_003324</name>
</gene>
<name>A0A7Y9PJD4_9BACT</name>
<keyword evidence="7" id="KW-1185">Reference proteome</keyword>
<dbReference type="Gene3D" id="3.40.50.1820">
    <property type="entry name" value="alpha/beta hydrolase"/>
    <property type="match status" value="1"/>
</dbReference>
<evidence type="ECO:0000256" key="3">
    <source>
        <dbReference type="ARBA" id="ARBA00022963"/>
    </source>
</evidence>
<protein>
    <recommendedName>
        <fullName evidence="5">Fungal lipase-type domain-containing protein</fullName>
    </recommendedName>
</protein>
<dbReference type="InterPro" id="IPR002921">
    <property type="entry name" value="Fungal_lipase-type"/>
</dbReference>
<proteinExistence type="predicted"/>
<keyword evidence="3" id="KW-0442">Lipid degradation</keyword>
<reference evidence="6 7" key="1">
    <citation type="submission" date="2020-07" db="EMBL/GenBank/DDBJ databases">
        <title>Genomic Encyclopedia of Type Strains, Phase IV (KMG-V): Genome sequencing to study the core and pangenomes of soil and plant-associated prokaryotes.</title>
        <authorList>
            <person name="Whitman W."/>
        </authorList>
    </citation>
    <scope>NUCLEOTIDE SEQUENCE [LARGE SCALE GENOMIC DNA]</scope>
    <source>
        <strain evidence="6 7">X4EP2</strain>
    </source>
</reference>
<dbReference type="EMBL" id="JACCCW010000002">
    <property type="protein sequence ID" value="NYF81004.1"/>
    <property type="molecule type" value="Genomic_DNA"/>
</dbReference>
<dbReference type="Proteomes" id="UP000589520">
    <property type="component" value="Unassembled WGS sequence"/>
</dbReference>
<evidence type="ECO:0000313" key="6">
    <source>
        <dbReference type="EMBL" id="NYF81004.1"/>
    </source>
</evidence>
<dbReference type="Pfam" id="PF01764">
    <property type="entry name" value="Lipase_3"/>
    <property type="match status" value="1"/>
</dbReference>
<organism evidence="6 7">
    <name type="scientific">Granulicella arctica</name>
    <dbReference type="NCBI Taxonomy" id="940613"/>
    <lineage>
        <taxon>Bacteria</taxon>
        <taxon>Pseudomonadati</taxon>
        <taxon>Acidobacteriota</taxon>
        <taxon>Terriglobia</taxon>
        <taxon>Terriglobales</taxon>
        <taxon>Acidobacteriaceae</taxon>
        <taxon>Granulicella</taxon>
    </lineage>
</organism>
<sequence length="298" mass="32365">MSDTLDPAKAALYGQFVAAVTSIYKADSSSLSPDPQKFIPTGWELAAWIDMSDFLLQSETPAFYGIVAQEIVNPDNRIIAIRGTEGKVEWLDDATSIFQVPFKQVPSAGKVALGFDKIYSTLQVVPVPDTTSGSTAAVEPELTGSFAEQLDQLAVRSEIKRGVVREFAAGRTRPERPTVVTGHSLGSALATLFVLENSVTQSFDISVLSTLASPKVGDLAFKQIFDALPITSWRIVNTQDAIPKLPLTIGNLDFEHVEVAYSFDATPFAKQNIGCNHSIDTYLHWLDNSHQVTTECAP</sequence>
<evidence type="ECO:0000256" key="4">
    <source>
        <dbReference type="ARBA" id="ARBA00023098"/>
    </source>
</evidence>
<comment type="caution">
    <text evidence="6">The sequence shown here is derived from an EMBL/GenBank/DDBJ whole genome shotgun (WGS) entry which is preliminary data.</text>
</comment>
<dbReference type="GO" id="GO:0004620">
    <property type="term" value="F:phospholipase activity"/>
    <property type="evidence" value="ECO:0007669"/>
    <property type="project" value="UniProtKB-ARBA"/>
</dbReference>
<evidence type="ECO:0000313" key="7">
    <source>
        <dbReference type="Proteomes" id="UP000589520"/>
    </source>
</evidence>
<keyword evidence="4" id="KW-0443">Lipid metabolism</keyword>
<feature type="domain" description="Fungal lipase-type" evidence="5">
    <location>
        <begin position="78"/>
        <end position="247"/>
    </location>
</feature>
<dbReference type="GO" id="GO:0016042">
    <property type="term" value="P:lipid catabolic process"/>
    <property type="evidence" value="ECO:0007669"/>
    <property type="project" value="UniProtKB-KW"/>
</dbReference>
<accession>A0A7Y9PJD4</accession>
<dbReference type="PANTHER" id="PTHR31403:SF7">
    <property type="entry name" value="PHOSPHOLIPASE A1-IGAMMA3, CHLOROPLASTIC"/>
    <property type="match status" value="1"/>
</dbReference>
<evidence type="ECO:0000256" key="2">
    <source>
        <dbReference type="ARBA" id="ARBA00022946"/>
    </source>
</evidence>
<keyword evidence="1" id="KW-0378">Hydrolase</keyword>
<dbReference type="SUPFAM" id="SSF53474">
    <property type="entry name" value="alpha/beta-Hydrolases"/>
    <property type="match status" value="1"/>
</dbReference>
<dbReference type="AlphaFoldDB" id="A0A7Y9PJD4"/>
<dbReference type="CDD" id="cd00519">
    <property type="entry name" value="Lipase_3"/>
    <property type="match status" value="1"/>
</dbReference>
<dbReference type="PANTHER" id="PTHR31403">
    <property type="entry name" value="PHOSPHOLIPASE A1-IBETA2, CHLOROPLASTIC"/>
    <property type="match status" value="1"/>
</dbReference>
<evidence type="ECO:0000259" key="5">
    <source>
        <dbReference type="Pfam" id="PF01764"/>
    </source>
</evidence>
<dbReference type="InterPro" id="IPR029058">
    <property type="entry name" value="AB_hydrolase_fold"/>
</dbReference>